<evidence type="ECO:0000313" key="3">
    <source>
        <dbReference type="EMBL" id="WOH14706.1"/>
    </source>
</evidence>
<evidence type="ECO:0000313" key="4">
    <source>
        <dbReference type="Proteomes" id="UP000077755"/>
    </source>
</evidence>
<dbReference type="Pfam" id="PF07859">
    <property type="entry name" value="Abhydrolase_3"/>
    <property type="match status" value="1"/>
</dbReference>
<dbReference type="EMBL" id="CP093351">
    <property type="protein sequence ID" value="WOH14706.1"/>
    <property type="molecule type" value="Genomic_DNA"/>
</dbReference>
<name>A0AAF1BHQ9_DAUCS</name>
<dbReference type="Gene3D" id="3.40.50.1820">
    <property type="entry name" value="alpha/beta hydrolase"/>
    <property type="match status" value="1"/>
</dbReference>
<evidence type="ECO:0000259" key="2">
    <source>
        <dbReference type="Pfam" id="PF07859"/>
    </source>
</evidence>
<evidence type="ECO:0000256" key="1">
    <source>
        <dbReference type="ARBA" id="ARBA00010515"/>
    </source>
</evidence>
<dbReference type="AlphaFoldDB" id="A0AAF1BHQ9"/>
<dbReference type="InterPro" id="IPR013094">
    <property type="entry name" value="AB_hydrolase_3"/>
</dbReference>
<dbReference type="PANTHER" id="PTHR23024:SF467">
    <property type="entry name" value="CARBOXYLESTERASE 12-RELATED"/>
    <property type="match status" value="1"/>
</dbReference>
<dbReference type="InterPro" id="IPR050466">
    <property type="entry name" value="Carboxylest/Gibb_receptor"/>
</dbReference>
<gene>
    <name evidence="3" type="ORF">DCAR_0934228</name>
</gene>
<dbReference type="PANTHER" id="PTHR23024">
    <property type="entry name" value="ARYLACETAMIDE DEACETYLASE"/>
    <property type="match status" value="1"/>
</dbReference>
<dbReference type="Proteomes" id="UP000077755">
    <property type="component" value="Chromosome 9"/>
</dbReference>
<accession>A0AAF1BHQ9</accession>
<dbReference type="GO" id="GO:0016787">
    <property type="term" value="F:hydrolase activity"/>
    <property type="evidence" value="ECO:0007669"/>
    <property type="project" value="InterPro"/>
</dbReference>
<proteinExistence type="inferred from homology"/>
<comment type="similarity">
    <text evidence="1">Belongs to the 'GDXG' lipolytic enzyme family.</text>
</comment>
<dbReference type="InterPro" id="IPR029058">
    <property type="entry name" value="AB_hydrolase_fold"/>
</dbReference>
<sequence>MGSTDEILQDFSPFFRVLKGGEVERLVGDHTVPASVDPVTGCGISARLYVPKSVNTDEKLPLFVYFHGGAFVIETAFSPLYHCFLNNLVAEANIMVFSVDYRRAPEHPLPIAYEDSWAAIVWAASHSSGKGQEPWLNKYADFQRVFFGGDSAGANIAHNMAMLAGSENSDGVQVEGIVLVHSYFWGKEAVGGEPLDPRSRASMEKLWLFVNPGSRGLDDPLIDPGSDPKISNLGCKRVIVFVAEKDGLKHRGVYYKELLEKSGWGGKVEFVESKDEDHVFHLFYPTNQNAVSLVRSIASFINEGK</sequence>
<feature type="domain" description="Alpha/beta hydrolase fold-3" evidence="2">
    <location>
        <begin position="63"/>
        <end position="281"/>
    </location>
</feature>
<reference evidence="3" key="2">
    <citation type="submission" date="2022-03" db="EMBL/GenBank/DDBJ databases">
        <title>Draft title - Genomic analysis of global carrot germplasm unveils the trajectory of domestication and the origin of high carotenoid orange carrot.</title>
        <authorList>
            <person name="Iorizzo M."/>
            <person name="Ellison S."/>
            <person name="Senalik D."/>
            <person name="Macko-Podgorni A."/>
            <person name="Grzebelus D."/>
            <person name="Bostan H."/>
            <person name="Rolling W."/>
            <person name="Curaba J."/>
            <person name="Simon P."/>
        </authorList>
    </citation>
    <scope>NUCLEOTIDE SEQUENCE</scope>
    <source>
        <tissue evidence="3">Leaf</tissue>
    </source>
</reference>
<protein>
    <recommendedName>
        <fullName evidence="2">Alpha/beta hydrolase fold-3 domain-containing protein</fullName>
    </recommendedName>
</protein>
<organism evidence="3 4">
    <name type="scientific">Daucus carota subsp. sativus</name>
    <name type="common">Carrot</name>
    <dbReference type="NCBI Taxonomy" id="79200"/>
    <lineage>
        <taxon>Eukaryota</taxon>
        <taxon>Viridiplantae</taxon>
        <taxon>Streptophyta</taxon>
        <taxon>Embryophyta</taxon>
        <taxon>Tracheophyta</taxon>
        <taxon>Spermatophyta</taxon>
        <taxon>Magnoliopsida</taxon>
        <taxon>eudicotyledons</taxon>
        <taxon>Gunneridae</taxon>
        <taxon>Pentapetalae</taxon>
        <taxon>asterids</taxon>
        <taxon>campanulids</taxon>
        <taxon>Apiales</taxon>
        <taxon>Apiaceae</taxon>
        <taxon>Apioideae</taxon>
        <taxon>Scandiceae</taxon>
        <taxon>Daucinae</taxon>
        <taxon>Daucus</taxon>
        <taxon>Daucus sect. Daucus</taxon>
    </lineage>
</organism>
<reference evidence="3" key="1">
    <citation type="journal article" date="2016" name="Nat. Genet.">
        <title>A high-quality carrot genome assembly provides new insights into carotenoid accumulation and asterid genome evolution.</title>
        <authorList>
            <person name="Iorizzo M."/>
            <person name="Ellison S."/>
            <person name="Senalik D."/>
            <person name="Zeng P."/>
            <person name="Satapoomin P."/>
            <person name="Huang J."/>
            <person name="Bowman M."/>
            <person name="Iovene M."/>
            <person name="Sanseverino W."/>
            <person name="Cavagnaro P."/>
            <person name="Yildiz M."/>
            <person name="Macko-Podgorni A."/>
            <person name="Moranska E."/>
            <person name="Grzebelus E."/>
            <person name="Grzebelus D."/>
            <person name="Ashrafi H."/>
            <person name="Zheng Z."/>
            <person name="Cheng S."/>
            <person name="Spooner D."/>
            <person name="Van Deynze A."/>
            <person name="Simon P."/>
        </authorList>
    </citation>
    <scope>NUCLEOTIDE SEQUENCE</scope>
    <source>
        <tissue evidence="3">Leaf</tissue>
    </source>
</reference>
<keyword evidence="4" id="KW-1185">Reference proteome</keyword>
<dbReference type="SUPFAM" id="SSF53474">
    <property type="entry name" value="alpha/beta-Hydrolases"/>
    <property type="match status" value="1"/>
</dbReference>